<dbReference type="EC" id="2.4.99.17" evidence="5"/>
<comment type="function">
    <text evidence="5">Transfers and isomerizes the ribose moiety from AdoMet to the 7-aminomethyl group of 7-deazaguanine (preQ1-tRNA) to give epoxyqueuosine (oQ-tRNA).</text>
</comment>
<sequence length="413" mass="46845">MQKEKIQQLQISRYNYHLPDDKIAKYPLERRDASKLLLYDGVGIDTHRFGELPDLLPEGSLLLFNNTRVIHARLLFLKETGAQVEVFCLSPHYPADYVVNFQQRRHCSWYCMIGNAKRWKEGTLQMQISTHDGIVNLKAEKADIAGSDTVVRFCWDNEGFTFSELLEIAGKLPIPPYLNRPSEAIDDETYQTVYSRSEGSVAAPTAGLHFTEAVMEELRNKGILTAEVTLHVGAGTFKPVKSEIIAGHEMHTEFISVPKETIEKLLTHNSGKIVVVGTTSMRTVESLYYIGRKLSTNPDISPEELGVKQWEPYDDTVEISPEQALLNILNYLEETGLQQLISSTQLMIAPGYEFHFPDAIITNFHQPQSTLLLLISAFAGDDWRKIYNYALENDYRFLSYGDSSLLFKKPIFG</sequence>
<dbReference type="PANTHER" id="PTHR30307:SF0">
    <property type="entry name" value="S-ADENOSYLMETHIONINE:TRNA RIBOSYLTRANSFERASE-ISOMERASE"/>
    <property type="match status" value="1"/>
</dbReference>
<keyword evidence="6" id="KW-0413">Isomerase</keyword>
<dbReference type="Gene3D" id="2.40.10.240">
    <property type="entry name" value="QueA-like"/>
    <property type="match status" value="1"/>
</dbReference>
<comment type="similarity">
    <text evidence="5">Belongs to the QueA family.</text>
</comment>
<dbReference type="RefSeq" id="WP_076929829.1">
    <property type="nucleotide sequence ID" value="NZ_LT605205.1"/>
</dbReference>
<dbReference type="GO" id="GO:0005737">
    <property type="term" value="C:cytoplasm"/>
    <property type="evidence" value="ECO:0007669"/>
    <property type="project" value="UniProtKB-SubCell"/>
</dbReference>
<dbReference type="GO" id="GO:0051075">
    <property type="term" value="F:S-adenosylmethionine:tRNA ribosyltransferase-isomerase activity"/>
    <property type="evidence" value="ECO:0007669"/>
    <property type="project" value="UniProtKB-EC"/>
</dbReference>
<dbReference type="InterPro" id="IPR042118">
    <property type="entry name" value="QueA_dom1"/>
</dbReference>
<keyword evidence="1 5" id="KW-0963">Cytoplasm</keyword>
<evidence type="ECO:0000313" key="6">
    <source>
        <dbReference type="EMBL" id="SCD20095.1"/>
    </source>
</evidence>
<evidence type="ECO:0000256" key="3">
    <source>
        <dbReference type="ARBA" id="ARBA00022691"/>
    </source>
</evidence>
<dbReference type="Gene3D" id="3.40.1780.10">
    <property type="entry name" value="QueA-like"/>
    <property type="match status" value="1"/>
</dbReference>
<dbReference type="Pfam" id="PF02547">
    <property type="entry name" value="Queuosine_synth"/>
    <property type="match status" value="1"/>
</dbReference>
<dbReference type="InterPro" id="IPR036100">
    <property type="entry name" value="QueA_sf"/>
</dbReference>
<evidence type="ECO:0000256" key="2">
    <source>
        <dbReference type="ARBA" id="ARBA00022679"/>
    </source>
</evidence>
<dbReference type="HAMAP" id="MF_00113">
    <property type="entry name" value="QueA"/>
    <property type="match status" value="1"/>
</dbReference>
<proteinExistence type="inferred from homology"/>
<organism evidence="6 7">
    <name type="scientific">Proteiniphilum saccharofermentans</name>
    <dbReference type="NCBI Taxonomy" id="1642647"/>
    <lineage>
        <taxon>Bacteria</taxon>
        <taxon>Pseudomonadati</taxon>
        <taxon>Bacteroidota</taxon>
        <taxon>Bacteroidia</taxon>
        <taxon>Bacteroidales</taxon>
        <taxon>Dysgonomonadaceae</taxon>
        <taxon>Proteiniphilum</taxon>
    </lineage>
</organism>
<dbReference type="EMBL" id="LT605205">
    <property type="protein sequence ID" value="SCD20095.1"/>
    <property type="molecule type" value="Genomic_DNA"/>
</dbReference>
<comment type="subcellular location">
    <subcellularLocation>
        <location evidence="5">Cytoplasm</location>
    </subcellularLocation>
</comment>
<dbReference type="UniPathway" id="UPA00392"/>
<accession>A0A1R3T832</accession>
<dbReference type="STRING" id="1642647.PSM36_1271"/>
<evidence type="ECO:0000256" key="4">
    <source>
        <dbReference type="ARBA" id="ARBA00022785"/>
    </source>
</evidence>
<evidence type="ECO:0000256" key="1">
    <source>
        <dbReference type="ARBA" id="ARBA00022490"/>
    </source>
</evidence>
<comment type="catalytic activity">
    <reaction evidence="5">
        <text>7-aminomethyl-7-carbaguanosine(34) in tRNA + S-adenosyl-L-methionine = epoxyqueuosine(34) in tRNA + adenine + L-methionine + 2 H(+)</text>
        <dbReference type="Rhea" id="RHEA:32155"/>
        <dbReference type="Rhea" id="RHEA-COMP:10342"/>
        <dbReference type="Rhea" id="RHEA-COMP:18582"/>
        <dbReference type="ChEBI" id="CHEBI:15378"/>
        <dbReference type="ChEBI" id="CHEBI:16708"/>
        <dbReference type="ChEBI" id="CHEBI:57844"/>
        <dbReference type="ChEBI" id="CHEBI:59789"/>
        <dbReference type="ChEBI" id="CHEBI:82833"/>
        <dbReference type="ChEBI" id="CHEBI:194443"/>
        <dbReference type="EC" id="2.4.99.17"/>
    </reaction>
</comment>
<gene>
    <name evidence="5" type="primary">queA</name>
    <name evidence="6" type="ORF">PSM36_1271</name>
</gene>
<keyword evidence="3 5" id="KW-0949">S-adenosyl-L-methionine</keyword>
<keyword evidence="2 5" id="KW-0808">Transferase</keyword>
<reference evidence="6 7" key="1">
    <citation type="submission" date="2016-08" db="EMBL/GenBank/DDBJ databases">
        <authorList>
            <person name="Seilhamer J.J."/>
        </authorList>
    </citation>
    <scope>NUCLEOTIDE SEQUENCE [LARGE SCALE GENOMIC DNA]</scope>
    <source>
        <strain evidence="6">M3/6</strain>
    </source>
</reference>
<protein>
    <recommendedName>
        <fullName evidence="5">S-adenosylmethionine:tRNA ribosyltransferase-isomerase</fullName>
        <ecNumber evidence="5">2.4.99.17</ecNumber>
    </recommendedName>
    <alternativeName>
        <fullName evidence="5">Queuosine biosynthesis protein QueA</fullName>
    </alternativeName>
</protein>
<dbReference type="PANTHER" id="PTHR30307">
    <property type="entry name" value="S-ADENOSYLMETHIONINE:TRNA RIBOSYLTRANSFERASE-ISOMERASE"/>
    <property type="match status" value="1"/>
</dbReference>
<dbReference type="SUPFAM" id="SSF111337">
    <property type="entry name" value="QueA-like"/>
    <property type="match status" value="1"/>
</dbReference>
<comment type="pathway">
    <text evidence="5">tRNA modification; tRNA-queuosine biosynthesis.</text>
</comment>
<dbReference type="AlphaFoldDB" id="A0A1R3T832"/>
<evidence type="ECO:0000256" key="5">
    <source>
        <dbReference type="HAMAP-Rule" id="MF_00113"/>
    </source>
</evidence>
<comment type="subunit">
    <text evidence="5">Monomer.</text>
</comment>
<name>A0A1R3T832_9BACT</name>
<keyword evidence="4 5" id="KW-0671">Queuosine biosynthesis</keyword>
<dbReference type="KEGG" id="psac:PSM36_1271"/>
<dbReference type="InterPro" id="IPR042119">
    <property type="entry name" value="QueA_dom2"/>
</dbReference>
<keyword evidence="7" id="KW-1185">Reference proteome</keyword>
<dbReference type="Proteomes" id="UP000187464">
    <property type="component" value="Chromosome I"/>
</dbReference>
<dbReference type="GO" id="GO:0008616">
    <property type="term" value="P:tRNA queuosine(34) biosynthetic process"/>
    <property type="evidence" value="ECO:0007669"/>
    <property type="project" value="UniProtKB-UniRule"/>
</dbReference>
<evidence type="ECO:0000313" key="7">
    <source>
        <dbReference type="Proteomes" id="UP000187464"/>
    </source>
</evidence>
<dbReference type="InterPro" id="IPR003699">
    <property type="entry name" value="QueA"/>
</dbReference>